<evidence type="ECO:0000313" key="1">
    <source>
        <dbReference type="EMBL" id="PIZ95022.1"/>
    </source>
</evidence>
<name>A0A2M7V8B8_9BACT</name>
<dbReference type="EMBL" id="PFPK01000022">
    <property type="protein sequence ID" value="PIZ95022.1"/>
    <property type="molecule type" value="Genomic_DNA"/>
</dbReference>
<organism evidence="1 2">
    <name type="scientific">Candidatus Magasanikbacteria bacterium CG_4_10_14_0_2_um_filter_37_12</name>
    <dbReference type="NCBI Taxonomy" id="1974637"/>
    <lineage>
        <taxon>Bacteria</taxon>
        <taxon>Candidatus Magasanikiibacteriota</taxon>
    </lineage>
</organism>
<dbReference type="Proteomes" id="UP000228568">
    <property type="component" value="Unassembled WGS sequence"/>
</dbReference>
<dbReference type="AlphaFoldDB" id="A0A2M7V8B8"/>
<accession>A0A2M7V8B8</accession>
<protein>
    <submittedName>
        <fullName evidence="1">Uncharacterized protein</fullName>
    </submittedName>
</protein>
<gene>
    <name evidence="1" type="ORF">COX81_01855</name>
</gene>
<sequence length="97" mass="11054">MSVDGMERSLGDVCDIKMSVDLEHLNLTDLVFSEHRGGRFFKDSRTPKIPFTFAGDTLYLKGEKTYSLVGPRKDKVDISFLVYNNKNEEIINVFFGV</sequence>
<evidence type="ECO:0000313" key="2">
    <source>
        <dbReference type="Proteomes" id="UP000228568"/>
    </source>
</evidence>
<reference evidence="2" key="1">
    <citation type="submission" date="2017-09" db="EMBL/GenBank/DDBJ databases">
        <title>Depth-based differentiation of microbial function through sediment-hosted aquifers and enrichment of novel symbionts in the deep terrestrial subsurface.</title>
        <authorList>
            <person name="Probst A.J."/>
            <person name="Ladd B."/>
            <person name="Jarett J.K."/>
            <person name="Geller-Mcgrath D.E."/>
            <person name="Sieber C.M.K."/>
            <person name="Emerson J.B."/>
            <person name="Anantharaman K."/>
            <person name="Thomas B.C."/>
            <person name="Malmstrom R."/>
            <person name="Stieglmeier M."/>
            <person name="Klingl A."/>
            <person name="Woyke T."/>
            <person name="Ryan C.M."/>
            <person name="Banfield J.F."/>
        </authorList>
    </citation>
    <scope>NUCLEOTIDE SEQUENCE [LARGE SCALE GENOMIC DNA]</scope>
</reference>
<comment type="caution">
    <text evidence="1">The sequence shown here is derived from an EMBL/GenBank/DDBJ whole genome shotgun (WGS) entry which is preliminary data.</text>
</comment>
<proteinExistence type="predicted"/>